<protein>
    <submittedName>
        <fullName evidence="1">Metallo-dependent hydrolase</fullName>
    </submittedName>
</protein>
<organism evidence="1 2">
    <name type="scientific">Violaceomyces palustris</name>
    <dbReference type="NCBI Taxonomy" id="1673888"/>
    <lineage>
        <taxon>Eukaryota</taxon>
        <taxon>Fungi</taxon>
        <taxon>Dikarya</taxon>
        <taxon>Basidiomycota</taxon>
        <taxon>Ustilaginomycotina</taxon>
        <taxon>Ustilaginomycetes</taxon>
        <taxon>Violaceomycetales</taxon>
        <taxon>Violaceomycetaceae</taxon>
        <taxon>Violaceomyces</taxon>
    </lineage>
</organism>
<keyword evidence="2" id="KW-1185">Reference proteome</keyword>
<sequence>MTEEDSIGGYRLICSGSNSGGQLGLGTVEDVDRFSDCLFSLSDGGSGEGSPFPPEGEKVICLSSGSNHTACLTESSLLQDHHPRGGGDDVRNGERSKSLWICGQGWEFPGDRWSSGGGSWLKLFTPLDFHGEILNPLGLSQHGRLRYEPVLSECGWNSTFLVFRPKAEGVLMGEEGGDEQDQKKKRNRHGDDVLVSLGSDNSFGELGIGQHVSPSSFVNTVSFECLRESRGKESGAKGKKEGRIRILSISAGLRHVVALVSIGEVELFLVGWGSGRKGQVGQVPPEAPGGTTPRPGGRTPPIVWSPQIIQSWDLTPSENLEGGGRRPASSPSDLRCQVVAGREHSVFSLDGISSSRGSSMSLTRAIGSDKLSQSSVVNQTLAHLISEASSRELEVRQVACHWNGTMVLMQGQGDDHHHHYQELLSGGSNAKGQFGTGFFGPGPPTQPAEGGRNTKDTVIQAGKKATDEEEGAEAITPSAGSNFFRSELPFLNPSRGGERIEKLVCGSEHTLLLTSCLGSGGKSVWATGWNEHGNLALGDQQDRCRFEKIWPREEKEEVKQDPIGGRGRGGVVDVWAGNGTSFIQIESSTPSKRDVEKVRGRRKGIESEFTLALPKIELHAHLNGSIRRSTLSRLAMEAGIPEEEARILKEELKSLSKAFSFFGVIHKSVKTYDQITMIAQEVCEDFEADGVVYAEIRSTPRDLTSSSNPQGEGKESGRQGDQVDGKERYVQSVLKGFDSYLGSGDERSRREKCQVRLLLSIDRRLARQDPKVARDVVDLALKYRDKGVVGLDLSGDPTKGGWEDWEEQLFRARSQGLKITLHASEVPDSDAEMAKMLEFDPDRYGHCCYLSDDHFKKIRKGGKPLELCLTSNVLSNSVKDYANHHFGKHYRFAPKAQTGAVREFNLGSSALEEFASSRGESEGNPLILCTDDSAVFGSPLSQEYRIAIETFGLSQRDAFHLSEQAMTATFLNPGVSEADRTSMEIVRQKFQDFEKGWDWK</sequence>
<dbReference type="Proteomes" id="UP000245626">
    <property type="component" value="Unassembled WGS sequence"/>
</dbReference>
<evidence type="ECO:0000313" key="1">
    <source>
        <dbReference type="EMBL" id="PWN49207.1"/>
    </source>
</evidence>
<proteinExistence type="predicted"/>
<dbReference type="EMBL" id="KZ820082">
    <property type="protein sequence ID" value="PWN49207.1"/>
    <property type="molecule type" value="Genomic_DNA"/>
</dbReference>
<evidence type="ECO:0000313" key="2">
    <source>
        <dbReference type="Proteomes" id="UP000245626"/>
    </source>
</evidence>
<reference evidence="1 2" key="1">
    <citation type="journal article" date="2018" name="Mol. Biol. Evol.">
        <title>Broad Genomic Sampling Reveals a Smut Pathogenic Ancestry of the Fungal Clade Ustilaginomycotina.</title>
        <authorList>
            <person name="Kijpornyongpan T."/>
            <person name="Mondo S.J."/>
            <person name="Barry K."/>
            <person name="Sandor L."/>
            <person name="Lee J."/>
            <person name="Lipzen A."/>
            <person name="Pangilinan J."/>
            <person name="LaButti K."/>
            <person name="Hainaut M."/>
            <person name="Henrissat B."/>
            <person name="Grigoriev I.V."/>
            <person name="Spatafora J.W."/>
            <person name="Aime M.C."/>
        </authorList>
    </citation>
    <scope>NUCLEOTIDE SEQUENCE [LARGE SCALE GENOMIC DNA]</scope>
    <source>
        <strain evidence="1 2">SA 807</strain>
    </source>
</reference>
<accession>A0ACD0NTT7</accession>
<gene>
    <name evidence="1" type="ORF">IE53DRAFT_159461</name>
</gene>
<keyword evidence="1" id="KW-0378">Hydrolase</keyword>
<name>A0ACD0NTT7_9BASI</name>